<dbReference type="PROSITE" id="PS50045">
    <property type="entry name" value="SIGMA54_INTERACT_4"/>
    <property type="match status" value="1"/>
</dbReference>
<dbReference type="EMBL" id="CP015136">
    <property type="protein sequence ID" value="AMY10443.1"/>
    <property type="molecule type" value="Genomic_DNA"/>
</dbReference>
<feature type="modified residue" description="4-aspartylphosphate" evidence="7">
    <location>
        <position position="57"/>
    </location>
</feature>
<dbReference type="InterPro" id="IPR025662">
    <property type="entry name" value="Sigma_54_int_dom_ATP-bd_1"/>
</dbReference>
<dbReference type="Pfam" id="PF02954">
    <property type="entry name" value="HTH_8"/>
    <property type="match status" value="1"/>
</dbReference>
<dbReference type="InterPro" id="IPR009057">
    <property type="entry name" value="Homeodomain-like_sf"/>
</dbReference>
<dbReference type="InterPro" id="IPR002078">
    <property type="entry name" value="Sigma_54_int"/>
</dbReference>
<feature type="domain" description="Sigma-54 factor interaction" evidence="8">
    <location>
        <begin position="147"/>
        <end position="376"/>
    </location>
</feature>
<keyword evidence="3" id="KW-0805">Transcription regulation</keyword>
<dbReference type="PANTHER" id="PTHR32071:SF117">
    <property type="entry name" value="PTS-DEPENDENT DIHYDROXYACETONE KINASE OPERON REGULATORY PROTEIN-RELATED"/>
    <property type="match status" value="1"/>
</dbReference>
<feature type="domain" description="Response regulatory" evidence="9">
    <location>
        <begin position="8"/>
        <end position="122"/>
    </location>
</feature>
<name>A0A143PQL6_LUTPR</name>
<dbReference type="InterPro" id="IPR003593">
    <property type="entry name" value="AAA+_ATPase"/>
</dbReference>
<accession>A0A143PQL6</accession>
<dbReference type="KEGG" id="abac:LuPra_03673"/>
<evidence type="ECO:0000256" key="5">
    <source>
        <dbReference type="ARBA" id="ARBA00023159"/>
    </source>
</evidence>
<evidence type="ECO:0000256" key="1">
    <source>
        <dbReference type="ARBA" id="ARBA00022741"/>
    </source>
</evidence>
<dbReference type="CDD" id="cd00009">
    <property type="entry name" value="AAA"/>
    <property type="match status" value="1"/>
</dbReference>
<evidence type="ECO:0000259" key="9">
    <source>
        <dbReference type="PROSITE" id="PS50110"/>
    </source>
</evidence>
<dbReference type="FunFam" id="1.10.8.60:FF:000014">
    <property type="entry name" value="DNA-binding transcriptional regulator NtrC"/>
    <property type="match status" value="1"/>
</dbReference>
<dbReference type="InterPro" id="IPR058031">
    <property type="entry name" value="AAA_lid_NorR"/>
</dbReference>
<dbReference type="AlphaFoldDB" id="A0A143PQL6"/>
<evidence type="ECO:0000256" key="3">
    <source>
        <dbReference type="ARBA" id="ARBA00023015"/>
    </source>
</evidence>
<dbReference type="GO" id="GO:0000160">
    <property type="term" value="P:phosphorelay signal transduction system"/>
    <property type="evidence" value="ECO:0007669"/>
    <property type="project" value="InterPro"/>
</dbReference>
<protein>
    <submittedName>
        <fullName evidence="10">Transcriptional regulatory protein ZraR</fullName>
    </submittedName>
</protein>
<dbReference type="InterPro" id="IPR001789">
    <property type="entry name" value="Sig_transdc_resp-reg_receiver"/>
</dbReference>
<dbReference type="PROSITE" id="PS00688">
    <property type="entry name" value="SIGMA54_INTERACT_3"/>
    <property type="match status" value="1"/>
</dbReference>
<evidence type="ECO:0000313" key="10">
    <source>
        <dbReference type="EMBL" id="AMY10443.1"/>
    </source>
</evidence>
<keyword evidence="6" id="KW-0804">Transcription</keyword>
<dbReference type="InterPro" id="IPR002197">
    <property type="entry name" value="HTH_Fis"/>
</dbReference>
<evidence type="ECO:0000313" key="11">
    <source>
        <dbReference type="Proteomes" id="UP000076079"/>
    </source>
</evidence>
<keyword evidence="11" id="KW-1185">Reference proteome</keyword>
<dbReference type="InterPro" id="IPR025944">
    <property type="entry name" value="Sigma_54_int_dom_CS"/>
</dbReference>
<dbReference type="PANTHER" id="PTHR32071">
    <property type="entry name" value="TRANSCRIPTIONAL REGULATORY PROTEIN"/>
    <property type="match status" value="1"/>
</dbReference>
<dbReference type="PROSITE" id="PS00675">
    <property type="entry name" value="SIGMA54_INTERACT_1"/>
    <property type="match status" value="1"/>
</dbReference>
<dbReference type="PROSITE" id="PS50110">
    <property type="entry name" value="RESPONSE_REGULATORY"/>
    <property type="match status" value="1"/>
</dbReference>
<dbReference type="Gene3D" id="1.10.10.60">
    <property type="entry name" value="Homeodomain-like"/>
    <property type="match status" value="1"/>
</dbReference>
<keyword evidence="4" id="KW-0238">DNA-binding</keyword>
<keyword evidence="5" id="KW-0010">Activator</keyword>
<dbReference type="SUPFAM" id="SSF46689">
    <property type="entry name" value="Homeodomain-like"/>
    <property type="match status" value="1"/>
</dbReference>
<dbReference type="Gene3D" id="3.40.50.2300">
    <property type="match status" value="1"/>
</dbReference>
<reference evidence="10 11" key="1">
    <citation type="journal article" date="2016" name="Genome Announc.">
        <title>First Complete Genome Sequence of a Subdivision 6 Acidobacterium Strain.</title>
        <authorList>
            <person name="Huang S."/>
            <person name="Vieira S."/>
            <person name="Bunk B."/>
            <person name="Riedel T."/>
            <person name="Sproer C."/>
            <person name="Overmann J."/>
        </authorList>
    </citation>
    <scope>NUCLEOTIDE SEQUENCE [LARGE SCALE GENOMIC DNA]</scope>
    <source>
        <strain evidence="11">DSM 100886 HEG_-6_39</strain>
    </source>
</reference>
<dbReference type="InterPro" id="IPR011006">
    <property type="entry name" value="CheY-like_superfamily"/>
</dbReference>
<dbReference type="GO" id="GO:0006355">
    <property type="term" value="P:regulation of DNA-templated transcription"/>
    <property type="evidence" value="ECO:0007669"/>
    <property type="project" value="InterPro"/>
</dbReference>
<sequence length="471" mass="52036">MTARPQPSVLVVEDEAELRQTIAESLSEQGFVVAQSPDGSDALDRLKGFAYDAIVIDLRLPDADGLEVLDAAIGRYPDILAVMVTGFGGVAEAVSAMRRGAIDFLIKPFQLSQLARILSTSLEQRRLREENAELRAQLRDRYRYDSVIGHSAPMRHVFSTLELVAPMNSTVLIQGETGTGKELIARTIHHNSPRANERFVAFNAAAIPEPLAEAELFGHSKGAFTGAVQARVGRFELAHRGTLFIDEVALMTMPMQAKLLRALQEKEIERVGESKSIKFDARIVAASNLDLKKLVKDGTFREDLYYRLHVIPITLPSLRDRKEDIPLLARHFVQKSCRNNNLPARTLTQDAMRALMNYSWPGNIRQLENAIEHAVAMTGQGTEIQARALPEDISAPASSLLLPTVAIPDEGINFTQVVSQLERELIVRCLEKTGGNKRQAARLLQLSRTTLIDKLNRLNVATPPEDISASA</sequence>
<dbReference type="Gene3D" id="3.40.50.300">
    <property type="entry name" value="P-loop containing nucleotide triphosphate hydrolases"/>
    <property type="match status" value="1"/>
</dbReference>
<keyword evidence="7" id="KW-0597">Phosphoprotein</keyword>
<dbReference type="RefSeq" id="WP_157899364.1">
    <property type="nucleotide sequence ID" value="NZ_CP015136.1"/>
</dbReference>
<dbReference type="SUPFAM" id="SSF52540">
    <property type="entry name" value="P-loop containing nucleoside triphosphate hydrolases"/>
    <property type="match status" value="1"/>
</dbReference>
<dbReference type="FunFam" id="3.40.50.300:FF:000006">
    <property type="entry name" value="DNA-binding transcriptional regulator NtrC"/>
    <property type="match status" value="1"/>
</dbReference>
<keyword evidence="1" id="KW-0547">Nucleotide-binding</keyword>
<evidence type="ECO:0000256" key="6">
    <source>
        <dbReference type="ARBA" id="ARBA00023163"/>
    </source>
</evidence>
<evidence type="ECO:0000256" key="4">
    <source>
        <dbReference type="ARBA" id="ARBA00023125"/>
    </source>
</evidence>
<dbReference type="Proteomes" id="UP000076079">
    <property type="component" value="Chromosome"/>
</dbReference>
<dbReference type="STRING" id="1855912.LuPra_03673"/>
<dbReference type="PRINTS" id="PR01590">
    <property type="entry name" value="HTHFIS"/>
</dbReference>
<dbReference type="GO" id="GO:0043565">
    <property type="term" value="F:sequence-specific DNA binding"/>
    <property type="evidence" value="ECO:0007669"/>
    <property type="project" value="InterPro"/>
</dbReference>
<evidence type="ECO:0000256" key="7">
    <source>
        <dbReference type="PROSITE-ProRule" id="PRU00169"/>
    </source>
</evidence>
<dbReference type="SMART" id="SM00382">
    <property type="entry name" value="AAA"/>
    <property type="match status" value="1"/>
</dbReference>
<gene>
    <name evidence="10" type="primary">zraR_14</name>
    <name evidence="10" type="ORF">LuPra_03673</name>
</gene>
<dbReference type="InterPro" id="IPR027417">
    <property type="entry name" value="P-loop_NTPase"/>
</dbReference>
<evidence type="ECO:0000256" key="2">
    <source>
        <dbReference type="ARBA" id="ARBA00022840"/>
    </source>
</evidence>
<organism evidence="10 11">
    <name type="scientific">Luteitalea pratensis</name>
    <dbReference type="NCBI Taxonomy" id="1855912"/>
    <lineage>
        <taxon>Bacteria</taxon>
        <taxon>Pseudomonadati</taxon>
        <taxon>Acidobacteriota</taxon>
        <taxon>Vicinamibacteria</taxon>
        <taxon>Vicinamibacterales</taxon>
        <taxon>Vicinamibacteraceae</taxon>
        <taxon>Luteitalea</taxon>
    </lineage>
</organism>
<dbReference type="Gene3D" id="1.10.8.60">
    <property type="match status" value="1"/>
</dbReference>
<dbReference type="Pfam" id="PF00072">
    <property type="entry name" value="Response_reg"/>
    <property type="match status" value="1"/>
</dbReference>
<keyword evidence="2" id="KW-0067">ATP-binding</keyword>
<dbReference type="SUPFAM" id="SSF52172">
    <property type="entry name" value="CheY-like"/>
    <property type="match status" value="1"/>
</dbReference>
<dbReference type="OrthoDB" id="9803970at2"/>
<dbReference type="Pfam" id="PF25601">
    <property type="entry name" value="AAA_lid_14"/>
    <property type="match status" value="1"/>
</dbReference>
<dbReference type="SMART" id="SM00448">
    <property type="entry name" value="REC"/>
    <property type="match status" value="1"/>
</dbReference>
<dbReference type="Pfam" id="PF00158">
    <property type="entry name" value="Sigma54_activat"/>
    <property type="match status" value="1"/>
</dbReference>
<evidence type="ECO:0000259" key="8">
    <source>
        <dbReference type="PROSITE" id="PS50045"/>
    </source>
</evidence>
<dbReference type="GO" id="GO:0005524">
    <property type="term" value="F:ATP binding"/>
    <property type="evidence" value="ECO:0007669"/>
    <property type="project" value="UniProtKB-KW"/>
</dbReference>
<proteinExistence type="predicted"/>
<reference evidence="11" key="2">
    <citation type="submission" date="2016-04" db="EMBL/GenBank/DDBJ databases">
        <title>First Complete Genome Sequence of a Subdivision 6 Acidobacterium.</title>
        <authorList>
            <person name="Huang S."/>
            <person name="Vieira S."/>
            <person name="Bunk B."/>
            <person name="Riedel T."/>
            <person name="Sproeer C."/>
            <person name="Overmann J."/>
        </authorList>
    </citation>
    <scope>NUCLEOTIDE SEQUENCE [LARGE SCALE GENOMIC DNA]</scope>
    <source>
        <strain evidence="11">DSM 100886 HEG_-6_39</strain>
    </source>
</reference>